<dbReference type="AlphaFoldDB" id="A0A077ZV76"/>
<feature type="domain" description="Protein kinase" evidence="9">
    <location>
        <begin position="516"/>
        <end position="782"/>
    </location>
</feature>
<accession>A0A077ZV76</accession>
<dbReference type="Pfam" id="PF00069">
    <property type="entry name" value="Pkinase"/>
    <property type="match status" value="1"/>
</dbReference>
<dbReference type="Gene3D" id="1.25.40.20">
    <property type="entry name" value="Ankyrin repeat-containing domain"/>
    <property type="match status" value="2"/>
</dbReference>
<keyword evidence="11" id="KW-1185">Reference proteome</keyword>
<dbReference type="OMA" id="QANSEDM"/>
<dbReference type="GO" id="GO:0004674">
    <property type="term" value="F:protein serine/threonine kinase activity"/>
    <property type="evidence" value="ECO:0007669"/>
    <property type="project" value="UniProtKB-KW"/>
</dbReference>
<keyword evidence="2" id="KW-0808">Transferase</keyword>
<evidence type="ECO:0000256" key="4">
    <source>
        <dbReference type="ARBA" id="ARBA00022777"/>
    </source>
</evidence>
<proteinExistence type="predicted"/>
<dbReference type="PROSITE" id="PS00107">
    <property type="entry name" value="PROTEIN_KINASE_ATP"/>
    <property type="match status" value="1"/>
</dbReference>
<organism evidence="10 11">
    <name type="scientific">Stylonychia lemnae</name>
    <name type="common">Ciliate</name>
    <dbReference type="NCBI Taxonomy" id="5949"/>
    <lineage>
        <taxon>Eukaryota</taxon>
        <taxon>Sar</taxon>
        <taxon>Alveolata</taxon>
        <taxon>Ciliophora</taxon>
        <taxon>Intramacronucleata</taxon>
        <taxon>Spirotrichea</taxon>
        <taxon>Stichotrichia</taxon>
        <taxon>Sporadotrichida</taxon>
        <taxon>Oxytrichidae</taxon>
        <taxon>Stylonychinae</taxon>
        <taxon>Stylonychia</taxon>
    </lineage>
</organism>
<evidence type="ECO:0000256" key="5">
    <source>
        <dbReference type="ARBA" id="ARBA00022840"/>
    </source>
</evidence>
<dbReference type="InParanoid" id="A0A077ZV76"/>
<dbReference type="InterPro" id="IPR045270">
    <property type="entry name" value="STKc_AGC"/>
</dbReference>
<keyword evidence="4 10" id="KW-0418">Kinase</keyword>
<evidence type="ECO:0000256" key="2">
    <source>
        <dbReference type="ARBA" id="ARBA00022679"/>
    </source>
</evidence>
<dbReference type="FunFam" id="1.10.510.10:FF:000008">
    <property type="entry name" value="Non-specific serine/threonine protein kinase"/>
    <property type="match status" value="1"/>
</dbReference>
<evidence type="ECO:0000256" key="7">
    <source>
        <dbReference type="PROSITE-ProRule" id="PRU10141"/>
    </source>
</evidence>
<dbReference type="SUPFAM" id="SSF48403">
    <property type="entry name" value="Ankyrin repeat"/>
    <property type="match status" value="1"/>
</dbReference>
<dbReference type="CDD" id="cd05123">
    <property type="entry name" value="STKc_AGC"/>
    <property type="match status" value="1"/>
</dbReference>
<gene>
    <name evidence="10" type="primary">Contig2152.g2312</name>
    <name evidence="10" type="ORF">STYLEM_2782</name>
</gene>
<dbReference type="PROSITE" id="PS50297">
    <property type="entry name" value="ANK_REP_REGION"/>
    <property type="match status" value="2"/>
</dbReference>
<evidence type="ECO:0000256" key="1">
    <source>
        <dbReference type="ARBA" id="ARBA00022527"/>
    </source>
</evidence>
<dbReference type="InterPro" id="IPR011009">
    <property type="entry name" value="Kinase-like_dom_sf"/>
</dbReference>
<dbReference type="InterPro" id="IPR036770">
    <property type="entry name" value="Ankyrin_rpt-contain_sf"/>
</dbReference>
<evidence type="ECO:0000313" key="11">
    <source>
        <dbReference type="Proteomes" id="UP000039865"/>
    </source>
</evidence>
<keyword evidence="1" id="KW-0723">Serine/threonine-protein kinase</keyword>
<evidence type="ECO:0000313" key="10">
    <source>
        <dbReference type="EMBL" id="CDW73794.1"/>
    </source>
</evidence>
<feature type="binding site" evidence="7">
    <location>
        <position position="554"/>
    </location>
    <ligand>
        <name>ATP</name>
        <dbReference type="ChEBI" id="CHEBI:30616"/>
    </ligand>
</feature>
<feature type="repeat" description="ANK" evidence="6">
    <location>
        <begin position="302"/>
        <end position="334"/>
    </location>
</feature>
<evidence type="ECO:0000256" key="8">
    <source>
        <dbReference type="SAM" id="MobiDB-lite"/>
    </source>
</evidence>
<dbReference type="InterPro" id="IPR002110">
    <property type="entry name" value="Ankyrin_rpt"/>
</dbReference>
<dbReference type="GO" id="GO:0005524">
    <property type="term" value="F:ATP binding"/>
    <property type="evidence" value="ECO:0007669"/>
    <property type="project" value="UniProtKB-UniRule"/>
</dbReference>
<dbReference type="Proteomes" id="UP000039865">
    <property type="component" value="Unassembled WGS sequence"/>
</dbReference>
<dbReference type="SUPFAM" id="SSF56112">
    <property type="entry name" value="Protein kinase-like (PK-like)"/>
    <property type="match status" value="1"/>
</dbReference>
<dbReference type="SMART" id="SM00220">
    <property type="entry name" value="S_TKc"/>
    <property type="match status" value="1"/>
</dbReference>
<evidence type="ECO:0000256" key="6">
    <source>
        <dbReference type="PROSITE-ProRule" id="PRU00023"/>
    </source>
</evidence>
<sequence>MSSIASNTSQSTSTSSTNQQQSPQQNNSNSSQTQVQRIQSWMMPKNLSCIQEADEYNEDKTESVINRSQFQFMYGQGDQSKLGSQFDGNKLSPRNFDISYELSPPKDGTSYTKQTMKINESWNANNISRITGAKMDISSSNFIDDSKMIEMLQNENENIFEEIDMGQIDEEDRQFLLIDKDTGRVYDMRNEMHLQRLQEKQTRLTGDANSSMTNQSQKAWSDWWKQKRGNNQDFLFAAEYGNLEEVKKLLDKEKLQDLVADVNTKGLDQWTALHFAANEGRLEIVKELLLHPDLEKESLTSIMRAPLHLAAIRGHTNIVRALINAKVNKNVKDFDENSPLHYASEYGHFECIIYLIKEADVDPMTKNKFGYTPSDIAQNFQIRELFQKLLPHLQRQSSQEEQKCFYGRTAFNGVLRHNDRVNSVQKLMHAYQTVDKFLQTNNNNEELLIQKLEEQEARMAGKVVEDHNKIQKKIEKHEKKWKQKFIKIWQYNDELQRELENSKNNDIEYSVGPHNFQAVMKLGQGSFGQVYLVEKLTVKPDGTIQNSGKTYAMKILNKKQILGNNLVKYAKTERDVLSYTKHPFIVGLKYAFQTPEKLFLLLDYAPGGNMSRSLHKDKRFSEDRARMYLAEILLALEDLHKRDIIFRDLKPDNIVFDEDGHALLTDFGLSKEGVMTNSQARSFCGSPAYLAPEMLKRSGHGKSVDWYLLGCVFYEMLVGIPPYYSNNKDQLYQNIQNGPLKLPNFLSDEARNLLISLLNRNPYKRLGSGKRDADEIKEHQFFAPINWDDVLLRKLKVPKPYLKKLIKQDFPTEKVFGRGAFDETLKNQNRLNDWSFVKK</sequence>
<dbReference type="Gene3D" id="1.10.510.10">
    <property type="entry name" value="Transferase(Phosphotransferase) domain 1"/>
    <property type="match status" value="1"/>
</dbReference>
<dbReference type="OrthoDB" id="308845at2759"/>
<dbReference type="PROSITE" id="PS50088">
    <property type="entry name" value="ANK_REPEAT"/>
    <property type="match status" value="3"/>
</dbReference>
<dbReference type="Gene3D" id="3.30.200.20">
    <property type="entry name" value="Phosphorylase Kinase, domain 1"/>
    <property type="match status" value="1"/>
</dbReference>
<evidence type="ECO:0000259" key="9">
    <source>
        <dbReference type="PROSITE" id="PS50011"/>
    </source>
</evidence>
<name>A0A077ZV76_STYLE</name>
<feature type="repeat" description="ANK" evidence="6">
    <location>
        <begin position="268"/>
        <end position="289"/>
    </location>
</feature>
<keyword evidence="6" id="KW-0040">ANK repeat</keyword>
<keyword evidence="3 7" id="KW-0547">Nucleotide-binding</keyword>
<dbReference type="PANTHER" id="PTHR24351">
    <property type="entry name" value="RIBOSOMAL PROTEIN S6 KINASE"/>
    <property type="match status" value="1"/>
</dbReference>
<feature type="compositionally biased region" description="Low complexity" evidence="8">
    <location>
        <begin position="1"/>
        <end position="34"/>
    </location>
</feature>
<dbReference type="InterPro" id="IPR000719">
    <property type="entry name" value="Prot_kinase_dom"/>
</dbReference>
<evidence type="ECO:0000256" key="3">
    <source>
        <dbReference type="ARBA" id="ARBA00022741"/>
    </source>
</evidence>
<keyword evidence="5 7" id="KW-0067">ATP-binding</keyword>
<dbReference type="InterPro" id="IPR017441">
    <property type="entry name" value="Protein_kinase_ATP_BS"/>
</dbReference>
<reference evidence="10 11" key="1">
    <citation type="submission" date="2014-06" db="EMBL/GenBank/DDBJ databases">
        <authorList>
            <person name="Swart Estienne"/>
        </authorList>
    </citation>
    <scope>NUCLEOTIDE SEQUENCE [LARGE SCALE GENOMIC DNA]</scope>
    <source>
        <strain evidence="10 11">130c</strain>
    </source>
</reference>
<dbReference type="Pfam" id="PF12796">
    <property type="entry name" value="Ank_2"/>
    <property type="match status" value="2"/>
</dbReference>
<dbReference type="SMART" id="SM00248">
    <property type="entry name" value="ANK"/>
    <property type="match status" value="5"/>
</dbReference>
<feature type="repeat" description="ANK" evidence="6">
    <location>
        <begin position="335"/>
        <end position="368"/>
    </location>
</feature>
<protein>
    <submittedName>
        <fullName evidence="10">Protein kinase domain containing protein</fullName>
    </submittedName>
</protein>
<dbReference type="EMBL" id="CCKQ01002687">
    <property type="protein sequence ID" value="CDW73794.1"/>
    <property type="molecule type" value="Genomic_DNA"/>
</dbReference>
<dbReference type="PROSITE" id="PS50011">
    <property type="entry name" value="PROTEIN_KINASE_DOM"/>
    <property type="match status" value="1"/>
</dbReference>
<feature type="region of interest" description="Disordered" evidence="8">
    <location>
        <begin position="1"/>
        <end position="36"/>
    </location>
</feature>